<keyword evidence="2" id="KW-1185">Reference proteome</keyword>
<dbReference type="GO" id="GO:0033615">
    <property type="term" value="P:mitochondrial proton-transporting ATP synthase complex assembly"/>
    <property type="evidence" value="ECO:0007669"/>
    <property type="project" value="TreeGrafter"/>
</dbReference>
<dbReference type="InterPro" id="IPR007849">
    <property type="entry name" value="ATP10"/>
</dbReference>
<dbReference type="Pfam" id="PF05176">
    <property type="entry name" value="ATP-synt_10"/>
    <property type="match status" value="1"/>
</dbReference>
<dbReference type="EMBL" id="SWLB01000015">
    <property type="protein sequence ID" value="KAF3328518.1"/>
    <property type="molecule type" value="Genomic_DNA"/>
</dbReference>
<dbReference type="AlphaFoldDB" id="A0A833QU30"/>
<sequence>MLRRVASRSSPIAAFQARMLCPMGPTNQTLRPSPYFHITTRGFLDLHKMTNKEAIEKEKARLSDELSRGYFADISEMRKHGGKIAVANKTLIPAVAAVKFPELEVNLTDSTTMKLPVIAGDKIPDASLMCLSFRASSQRMIETWSLPFLDKFGGGANIQIYEVSFVDSWLLSLGLIRRSFIKIMKKSNTPQRQIVYAFGDHYYFRKQLQILNLLTGYVFLLDGEGRIRWQGSGSAADEELSSLLSCTSILLDEQ</sequence>
<protein>
    <submittedName>
        <fullName evidence="1">Mitochondrial ATPase complex subunit ATP10</fullName>
    </submittedName>
</protein>
<evidence type="ECO:0000313" key="2">
    <source>
        <dbReference type="Proteomes" id="UP000623129"/>
    </source>
</evidence>
<proteinExistence type="predicted"/>
<gene>
    <name evidence="1" type="ORF">FCM35_KLT05596</name>
</gene>
<organism evidence="1 2">
    <name type="scientific">Carex littledalei</name>
    <dbReference type="NCBI Taxonomy" id="544730"/>
    <lineage>
        <taxon>Eukaryota</taxon>
        <taxon>Viridiplantae</taxon>
        <taxon>Streptophyta</taxon>
        <taxon>Embryophyta</taxon>
        <taxon>Tracheophyta</taxon>
        <taxon>Spermatophyta</taxon>
        <taxon>Magnoliopsida</taxon>
        <taxon>Liliopsida</taxon>
        <taxon>Poales</taxon>
        <taxon>Cyperaceae</taxon>
        <taxon>Cyperoideae</taxon>
        <taxon>Cariceae</taxon>
        <taxon>Carex</taxon>
        <taxon>Carex subgen. Euthyceras</taxon>
    </lineage>
</organism>
<dbReference type="PANTHER" id="PTHR28106">
    <property type="entry name" value="MITOCHONDRIAL ATPASE COMPLEX SUBUNIT ATP10"/>
    <property type="match status" value="1"/>
</dbReference>
<accession>A0A833QU30</accession>
<dbReference type="OrthoDB" id="17089at2759"/>
<evidence type="ECO:0000313" key="1">
    <source>
        <dbReference type="EMBL" id="KAF3328518.1"/>
    </source>
</evidence>
<comment type="caution">
    <text evidence="1">The sequence shown here is derived from an EMBL/GenBank/DDBJ whole genome shotgun (WGS) entry which is preliminary data.</text>
</comment>
<name>A0A833QU30_9POAL</name>
<dbReference type="PANTHER" id="PTHR28106:SF1">
    <property type="entry name" value="MITOCHONDRIAL ATPASE COMPLEX SUBUNIT ATP10"/>
    <property type="match status" value="1"/>
</dbReference>
<reference evidence="1" key="1">
    <citation type="submission" date="2020-01" db="EMBL/GenBank/DDBJ databases">
        <title>Genome sequence of Kobresia littledalei, the first chromosome-level genome in the family Cyperaceae.</title>
        <authorList>
            <person name="Qu G."/>
        </authorList>
    </citation>
    <scope>NUCLEOTIDE SEQUENCE</scope>
    <source>
        <strain evidence="1">C.B.Clarke</strain>
        <tissue evidence="1">Leaf</tissue>
    </source>
</reference>
<dbReference type="Proteomes" id="UP000623129">
    <property type="component" value="Unassembled WGS sequence"/>
</dbReference>
<dbReference type="GO" id="GO:0005743">
    <property type="term" value="C:mitochondrial inner membrane"/>
    <property type="evidence" value="ECO:0007669"/>
    <property type="project" value="TreeGrafter"/>
</dbReference>